<dbReference type="Pfam" id="PF12158">
    <property type="entry name" value="DUF3592"/>
    <property type="match status" value="1"/>
</dbReference>
<reference evidence="3 4" key="1">
    <citation type="submission" date="2024-06" db="EMBL/GenBank/DDBJ databases">
        <title>Genomic Encyclopedia of Type Strains, Phase IV (KMG-IV): sequencing the most valuable type-strain genomes for metagenomic binning, comparative biology and taxonomic classification.</title>
        <authorList>
            <person name="Goeker M."/>
        </authorList>
    </citation>
    <scope>NUCLEOTIDE SEQUENCE [LARGE SCALE GENOMIC DNA]</scope>
    <source>
        <strain evidence="3 4">DSM 21460</strain>
    </source>
</reference>
<comment type="caution">
    <text evidence="3">The sequence shown here is derived from an EMBL/GenBank/DDBJ whole genome shotgun (WGS) entry which is preliminary data.</text>
</comment>
<keyword evidence="1" id="KW-1133">Transmembrane helix</keyword>
<dbReference type="RefSeq" id="WP_354367194.1">
    <property type="nucleotide sequence ID" value="NZ_JBEPMA010000003.1"/>
</dbReference>
<evidence type="ECO:0000259" key="2">
    <source>
        <dbReference type="Pfam" id="PF12158"/>
    </source>
</evidence>
<dbReference type="EMBL" id="JBEPMA010000003">
    <property type="protein sequence ID" value="MET3617084.1"/>
    <property type="molecule type" value="Genomic_DNA"/>
</dbReference>
<organism evidence="3 4">
    <name type="scientific">Peptoniphilus olsenii</name>
    <dbReference type="NCBI Taxonomy" id="411570"/>
    <lineage>
        <taxon>Bacteria</taxon>
        <taxon>Bacillati</taxon>
        <taxon>Bacillota</taxon>
        <taxon>Tissierellia</taxon>
        <taxon>Tissierellales</taxon>
        <taxon>Peptoniphilaceae</taxon>
        <taxon>Peptoniphilus</taxon>
    </lineage>
</organism>
<dbReference type="Proteomes" id="UP001549162">
    <property type="component" value="Unassembled WGS sequence"/>
</dbReference>
<evidence type="ECO:0000256" key="1">
    <source>
        <dbReference type="SAM" id="Phobius"/>
    </source>
</evidence>
<keyword evidence="1" id="KW-0812">Transmembrane</keyword>
<evidence type="ECO:0000313" key="3">
    <source>
        <dbReference type="EMBL" id="MET3617084.1"/>
    </source>
</evidence>
<dbReference type="InterPro" id="IPR021994">
    <property type="entry name" value="DUF3592"/>
</dbReference>
<sequence length="131" mass="15150">MNFDLNSFLINFGVAIIFIWGVYYFILRKNPKYRKSLRKECSAKTVGEILEYKDPKFGKETIKVLYFVDGKKYIIKDEVTRKKTDVKRVGMVPVSFTEKTGIKDLKQGSKVDIYYKPSDPNISYIAGNLGE</sequence>
<evidence type="ECO:0000313" key="4">
    <source>
        <dbReference type="Proteomes" id="UP001549162"/>
    </source>
</evidence>
<feature type="domain" description="DUF3592" evidence="2">
    <location>
        <begin position="64"/>
        <end position="127"/>
    </location>
</feature>
<gene>
    <name evidence="3" type="ORF">ABID14_000712</name>
</gene>
<accession>A0ABV2J8H3</accession>
<name>A0ABV2J8H3_9FIRM</name>
<protein>
    <recommendedName>
        <fullName evidence="2">DUF3592 domain-containing protein</fullName>
    </recommendedName>
</protein>
<feature type="transmembrane region" description="Helical" evidence="1">
    <location>
        <begin position="6"/>
        <end position="26"/>
    </location>
</feature>
<proteinExistence type="predicted"/>
<keyword evidence="4" id="KW-1185">Reference proteome</keyword>
<keyword evidence="1" id="KW-0472">Membrane</keyword>